<dbReference type="Proteomes" id="UP000222768">
    <property type="component" value="Unassembled WGS sequence"/>
</dbReference>
<dbReference type="PIRSF" id="PIRSF001365">
    <property type="entry name" value="DHDPS"/>
    <property type="match status" value="1"/>
</dbReference>
<keyword evidence="5" id="KW-0704">Schiff base</keyword>
<comment type="subcellular location">
    <subcellularLocation>
        <location evidence="1">Cytoplasm</location>
    </subcellularLocation>
</comment>
<evidence type="ECO:0000256" key="6">
    <source>
        <dbReference type="ARBA" id="ARBA00051893"/>
    </source>
</evidence>
<dbReference type="AlphaFoldDB" id="A0A855ELM9"/>
<evidence type="ECO:0000313" key="11">
    <source>
        <dbReference type="EMBL" id="PHH02574.1"/>
    </source>
</evidence>
<dbReference type="PANTHER" id="PTHR12128:SF28">
    <property type="entry name" value="2-DEHYDRO-3-DEOXY-D-GLUCONATE ALDOLASE YAGE-RELATED"/>
    <property type="match status" value="1"/>
</dbReference>
<dbReference type="InterPro" id="IPR020625">
    <property type="entry name" value="Schiff_base-form_aldolases_AS"/>
</dbReference>
<evidence type="ECO:0000256" key="5">
    <source>
        <dbReference type="ARBA" id="ARBA00023270"/>
    </source>
</evidence>
<sequence length="302" mass="32587">MQQTQPFSGIIPPVSTIFTADGALDKAGTAALIDSMIDAGVNGLFFLGSGGEFSQLNTEERKAIAEFAVAHVDRRVPVLIGTGGTNARETIELSQHAQQVGADGIVVINPYYWKVSEANLIRYFEQVADSVTLPVILYNFPALTGQDLTPQLVKTLVDSRRNIVGIKDTIDSVAHLRSMILTVKAAHPDFVVLCGYDDHLFNTLLLGGDGAISASGNFAPQISVKLLQAFRDGDLARAAQYHQTLLQIPQMYQLDAPFVNVIKEAIALCVCPVSTHVLPPAGPLDEPRKAQLKALLQQLKLC</sequence>
<proteinExistence type="inferred from homology"/>
<comment type="caution">
    <text evidence="11">The sequence shown here is derived from an EMBL/GenBank/DDBJ whole genome shotgun (WGS) entry which is preliminary data.</text>
</comment>
<feature type="active site" description="Schiff-base intermediate with substrate" evidence="9">
    <location>
        <position position="167"/>
    </location>
</feature>
<dbReference type="GO" id="GO:0047440">
    <property type="term" value="F:2-dehydro-3-deoxy-D-pentonate aldolase activity"/>
    <property type="evidence" value="ECO:0007669"/>
    <property type="project" value="UniProtKB-EC"/>
</dbReference>
<dbReference type="FunFam" id="3.20.20.70:FF:000269">
    <property type="entry name" value="Putative 2-dehydro-3-deoxy-D-gluconate aldolase YagE"/>
    <property type="match status" value="1"/>
</dbReference>
<dbReference type="PROSITE" id="PS00666">
    <property type="entry name" value="DHDPS_2"/>
    <property type="match status" value="1"/>
</dbReference>
<comment type="similarity">
    <text evidence="2 8">Belongs to the DapA family.</text>
</comment>
<name>A0A855ELM9_9ENTR</name>
<dbReference type="RefSeq" id="WP_032616264.1">
    <property type="nucleotide sequence ID" value="NZ_CP043398.1"/>
</dbReference>
<dbReference type="EMBL" id="PDLK01000002">
    <property type="protein sequence ID" value="PHH02574.1"/>
    <property type="molecule type" value="Genomic_DNA"/>
</dbReference>
<keyword evidence="3" id="KW-0963">Cytoplasm</keyword>
<dbReference type="GO" id="GO:0046176">
    <property type="term" value="P:aldonic acid catabolic process"/>
    <property type="evidence" value="ECO:0007669"/>
    <property type="project" value="UniProtKB-ARBA"/>
</dbReference>
<dbReference type="PRINTS" id="PR00146">
    <property type="entry name" value="DHPICSNTHASE"/>
</dbReference>
<organism evidence="11 12">
    <name type="scientific">Leclercia adecarboxylata</name>
    <dbReference type="NCBI Taxonomy" id="83655"/>
    <lineage>
        <taxon>Bacteria</taxon>
        <taxon>Pseudomonadati</taxon>
        <taxon>Pseudomonadota</taxon>
        <taxon>Gammaproteobacteria</taxon>
        <taxon>Enterobacterales</taxon>
        <taxon>Enterobacteriaceae</taxon>
        <taxon>Leclercia</taxon>
    </lineage>
</organism>
<evidence type="ECO:0000256" key="4">
    <source>
        <dbReference type="ARBA" id="ARBA00023239"/>
    </source>
</evidence>
<dbReference type="SMART" id="SM01130">
    <property type="entry name" value="DHDPS"/>
    <property type="match status" value="1"/>
</dbReference>
<feature type="binding site" evidence="10">
    <location>
        <position position="212"/>
    </location>
    <ligand>
        <name>pyruvate</name>
        <dbReference type="ChEBI" id="CHEBI:15361"/>
    </ligand>
</feature>
<evidence type="ECO:0000256" key="1">
    <source>
        <dbReference type="ARBA" id="ARBA00004496"/>
    </source>
</evidence>
<dbReference type="GO" id="GO:0005829">
    <property type="term" value="C:cytosol"/>
    <property type="evidence" value="ECO:0007669"/>
    <property type="project" value="TreeGrafter"/>
</dbReference>
<evidence type="ECO:0000256" key="8">
    <source>
        <dbReference type="PIRNR" id="PIRNR001365"/>
    </source>
</evidence>
<evidence type="ECO:0000256" key="3">
    <source>
        <dbReference type="ARBA" id="ARBA00022490"/>
    </source>
</evidence>
<accession>A0A855ELM9</accession>
<dbReference type="PROSITE" id="PS00665">
    <property type="entry name" value="DHDPS_1"/>
    <property type="match status" value="1"/>
</dbReference>
<dbReference type="EC" id="4.1.2.28" evidence="7"/>
<comment type="catalytic activity">
    <reaction evidence="6">
        <text>2-dehydro-3-deoxy-D-arabinonate = glycolaldehyde + pyruvate</text>
        <dbReference type="Rhea" id="RHEA:20609"/>
        <dbReference type="ChEBI" id="CHEBI:15361"/>
        <dbReference type="ChEBI" id="CHEBI:16699"/>
        <dbReference type="ChEBI" id="CHEBI:17071"/>
        <dbReference type="EC" id="4.1.2.28"/>
    </reaction>
</comment>
<feature type="active site" description="Proton donor/acceptor" evidence="9">
    <location>
        <position position="138"/>
    </location>
</feature>
<evidence type="ECO:0000256" key="2">
    <source>
        <dbReference type="ARBA" id="ARBA00007592"/>
    </source>
</evidence>
<dbReference type="Gene3D" id="3.20.20.70">
    <property type="entry name" value="Aldolase class I"/>
    <property type="match status" value="1"/>
</dbReference>
<evidence type="ECO:0000256" key="7">
    <source>
        <dbReference type="ARBA" id="ARBA00066644"/>
    </source>
</evidence>
<dbReference type="SUPFAM" id="SSF51569">
    <property type="entry name" value="Aldolase"/>
    <property type="match status" value="1"/>
</dbReference>
<reference evidence="12" key="1">
    <citation type="submission" date="2017-09" db="EMBL/GenBank/DDBJ databases">
        <title>FDA dAtabase for Regulatory Grade micrObial Sequences (FDA-ARGOS): Supporting development and validation of Infectious Disease Dx tests.</title>
        <authorList>
            <person name="Minogue T."/>
            <person name="Wolcott M."/>
            <person name="Wasieloski L."/>
            <person name="Aguilar W."/>
            <person name="Moore D."/>
            <person name="Tallon L."/>
            <person name="Sadzewicz L."/>
            <person name="Ott S."/>
            <person name="Zhao X."/>
            <person name="Nagaraj S."/>
            <person name="Vavikolanu K."/>
            <person name="Aluvathingal J."/>
            <person name="Nadendla S."/>
            <person name="Sichtig H."/>
        </authorList>
    </citation>
    <scope>NUCLEOTIDE SEQUENCE [LARGE SCALE GENOMIC DNA]</scope>
    <source>
        <strain evidence="12">FDAARGOS_404</strain>
    </source>
</reference>
<keyword evidence="4 8" id="KW-0456">Lyase</keyword>
<dbReference type="CDD" id="cd00408">
    <property type="entry name" value="DHDPS-like"/>
    <property type="match status" value="1"/>
</dbReference>
<dbReference type="PANTHER" id="PTHR12128">
    <property type="entry name" value="DIHYDRODIPICOLINATE SYNTHASE"/>
    <property type="match status" value="1"/>
</dbReference>
<gene>
    <name evidence="11" type="ORF">CRX53_00665</name>
</gene>
<evidence type="ECO:0000313" key="12">
    <source>
        <dbReference type="Proteomes" id="UP000222768"/>
    </source>
</evidence>
<evidence type="ECO:0000256" key="10">
    <source>
        <dbReference type="PIRSR" id="PIRSR001365-2"/>
    </source>
</evidence>
<dbReference type="InterPro" id="IPR020624">
    <property type="entry name" value="Schiff_base-form_aldolases_CS"/>
</dbReference>
<dbReference type="InterPro" id="IPR013785">
    <property type="entry name" value="Aldolase_TIM"/>
</dbReference>
<evidence type="ECO:0000256" key="9">
    <source>
        <dbReference type="PIRSR" id="PIRSR001365-1"/>
    </source>
</evidence>
<dbReference type="InterPro" id="IPR002220">
    <property type="entry name" value="DapA-like"/>
</dbReference>
<protein>
    <recommendedName>
        <fullName evidence="7">2-dehydro-3-deoxy-D-pentonate aldolase</fullName>
        <ecNumber evidence="7">4.1.2.28</ecNumber>
    </recommendedName>
</protein>
<dbReference type="Pfam" id="PF00701">
    <property type="entry name" value="DHDPS"/>
    <property type="match status" value="1"/>
</dbReference>